<sequence>MCSNFSRGLKDEAFSSGIHRDFDRLYQRCGGDISAYPSPSGPVSSHREATLASAES</sequence>
<evidence type="ECO:0000256" key="1">
    <source>
        <dbReference type="SAM" id="MobiDB-lite"/>
    </source>
</evidence>
<evidence type="ECO:0000313" key="2">
    <source>
        <dbReference type="EMBL" id="KAH7264604.1"/>
    </source>
</evidence>
<dbReference type="AlphaFoldDB" id="A0A9P9HVI8"/>
<dbReference type="EMBL" id="JAGTJS010000007">
    <property type="protein sequence ID" value="KAH7264604.1"/>
    <property type="molecule type" value="Genomic_DNA"/>
</dbReference>
<proteinExistence type="predicted"/>
<name>A0A9P9HVI8_FUSSL</name>
<reference evidence="2" key="1">
    <citation type="journal article" date="2021" name="Nat. Commun.">
        <title>Genetic determinants of endophytism in the Arabidopsis root mycobiome.</title>
        <authorList>
            <person name="Mesny F."/>
            <person name="Miyauchi S."/>
            <person name="Thiergart T."/>
            <person name="Pickel B."/>
            <person name="Atanasova L."/>
            <person name="Karlsson M."/>
            <person name="Huettel B."/>
            <person name="Barry K.W."/>
            <person name="Haridas S."/>
            <person name="Chen C."/>
            <person name="Bauer D."/>
            <person name="Andreopoulos W."/>
            <person name="Pangilinan J."/>
            <person name="LaButti K."/>
            <person name="Riley R."/>
            <person name="Lipzen A."/>
            <person name="Clum A."/>
            <person name="Drula E."/>
            <person name="Henrissat B."/>
            <person name="Kohler A."/>
            <person name="Grigoriev I.V."/>
            <person name="Martin F.M."/>
            <person name="Hacquard S."/>
        </authorList>
    </citation>
    <scope>NUCLEOTIDE SEQUENCE</scope>
    <source>
        <strain evidence="2">FSSC 5 MPI-SDFR-AT-0091</strain>
    </source>
</reference>
<organism evidence="2 3">
    <name type="scientific">Fusarium solani</name>
    <name type="common">Filamentous fungus</name>
    <dbReference type="NCBI Taxonomy" id="169388"/>
    <lineage>
        <taxon>Eukaryota</taxon>
        <taxon>Fungi</taxon>
        <taxon>Dikarya</taxon>
        <taxon>Ascomycota</taxon>
        <taxon>Pezizomycotina</taxon>
        <taxon>Sordariomycetes</taxon>
        <taxon>Hypocreomycetidae</taxon>
        <taxon>Hypocreales</taxon>
        <taxon>Nectriaceae</taxon>
        <taxon>Fusarium</taxon>
        <taxon>Fusarium solani species complex</taxon>
    </lineage>
</organism>
<dbReference type="OrthoDB" id="1046782at2759"/>
<evidence type="ECO:0000313" key="3">
    <source>
        <dbReference type="Proteomes" id="UP000736672"/>
    </source>
</evidence>
<dbReference type="Proteomes" id="UP000736672">
    <property type="component" value="Unassembled WGS sequence"/>
</dbReference>
<gene>
    <name evidence="2" type="ORF">B0J15DRAFT_491142</name>
</gene>
<comment type="caution">
    <text evidence="2">The sequence shown here is derived from an EMBL/GenBank/DDBJ whole genome shotgun (WGS) entry which is preliminary data.</text>
</comment>
<protein>
    <submittedName>
        <fullName evidence="2">Uncharacterized protein</fullName>
    </submittedName>
</protein>
<accession>A0A9P9HVI8</accession>
<keyword evidence="3" id="KW-1185">Reference proteome</keyword>
<feature type="region of interest" description="Disordered" evidence="1">
    <location>
        <begin position="33"/>
        <end position="56"/>
    </location>
</feature>